<evidence type="ECO:0000313" key="10">
    <source>
        <dbReference type="Proteomes" id="UP000014500"/>
    </source>
</evidence>
<accession>T1JDS8</accession>
<keyword evidence="5" id="KW-0539">Nucleus</keyword>
<keyword evidence="2" id="KW-0678">Repressor</keyword>
<feature type="compositionally biased region" description="Basic and acidic residues" evidence="8">
    <location>
        <begin position="166"/>
        <end position="175"/>
    </location>
</feature>
<evidence type="ECO:0000256" key="6">
    <source>
        <dbReference type="ARBA" id="ARBA00038256"/>
    </source>
</evidence>
<dbReference type="HOGENOM" id="CLU_050862_2_0_1"/>
<reference evidence="9" key="2">
    <citation type="submission" date="2015-02" db="UniProtKB">
        <authorList>
            <consortium name="EnsemblMetazoa"/>
        </authorList>
    </citation>
    <scope>IDENTIFICATION</scope>
</reference>
<name>T1JDS8_STRMM</name>
<dbReference type="InterPro" id="IPR013907">
    <property type="entry name" value="Sds3"/>
</dbReference>
<organism evidence="9 10">
    <name type="scientific">Strigamia maritima</name>
    <name type="common">European centipede</name>
    <name type="synonym">Geophilus maritimus</name>
    <dbReference type="NCBI Taxonomy" id="126957"/>
    <lineage>
        <taxon>Eukaryota</taxon>
        <taxon>Metazoa</taxon>
        <taxon>Ecdysozoa</taxon>
        <taxon>Arthropoda</taxon>
        <taxon>Myriapoda</taxon>
        <taxon>Chilopoda</taxon>
        <taxon>Pleurostigmophora</taxon>
        <taxon>Geophilomorpha</taxon>
        <taxon>Linotaeniidae</taxon>
        <taxon>Strigamia</taxon>
    </lineage>
</organism>
<protein>
    <recommendedName>
        <fullName evidence="11">Breast cancer metastasis-suppressor 1-like protein-A</fullName>
    </recommendedName>
</protein>
<keyword evidence="4" id="KW-0804">Transcription</keyword>
<evidence type="ECO:0000256" key="3">
    <source>
        <dbReference type="ARBA" id="ARBA00023015"/>
    </source>
</evidence>
<dbReference type="Pfam" id="PF08598">
    <property type="entry name" value="Sds3"/>
    <property type="match status" value="1"/>
</dbReference>
<keyword evidence="7" id="KW-0175">Coiled coil</keyword>
<dbReference type="AlphaFoldDB" id="T1JDS8"/>
<dbReference type="EMBL" id="JH432112">
    <property type="status" value="NOT_ANNOTATED_CDS"/>
    <property type="molecule type" value="Genomic_DNA"/>
</dbReference>
<comment type="subcellular location">
    <subcellularLocation>
        <location evidence="1">Nucleus</location>
    </subcellularLocation>
</comment>
<dbReference type="SMART" id="SM01401">
    <property type="entry name" value="Sds3"/>
    <property type="match status" value="1"/>
</dbReference>
<keyword evidence="3" id="KW-0805">Transcription regulation</keyword>
<proteinExistence type="inferred from homology"/>
<dbReference type="FunFam" id="1.20.5.1500:FF:000002">
    <property type="entry name" value="breast cancer metastasis-suppressor 1-like protein-A"/>
    <property type="match status" value="1"/>
</dbReference>
<dbReference type="GO" id="GO:0005654">
    <property type="term" value="C:nucleoplasm"/>
    <property type="evidence" value="ECO:0007669"/>
    <property type="project" value="UniProtKB-ARBA"/>
</dbReference>
<dbReference type="eggNOG" id="KOG4466">
    <property type="taxonomic scope" value="Eukaryota"/>
</dbReference>
<reference evidence="10" key="1">
    <citation type="submission" date="2011-05" db="EMBL/GenBank/DDBJ databases">
        <authorList>
            <person name="Richards S.R."/>
            <person name="Qu J."/>
            <person name="Jiang H."/>
            <person name="Jhangiani S.N."/>
            <person name="Agravi P."/>
            <person name="Goodspeed R."/>
            <person name="Gross S."/>
            <person name="Mandapat C."/>
            <person name="Jackson L."/>
            <person name="Mathew T."/>
            <person name="Pu L."/>
            <person name="Thornton R."/>
            <person name="Saada N."/>
            <person name="Wilczek-Boney K.B."/>
            <person name="Lee S."/>
            <person name="Kovar C."/>
            <person name="Wu Y."/>
            <person name="Scherer S.E."/>
            <person name="Worley K.C."/>
            <person name="Muzny D.M."/>
            <person name="Gibbs R."/>
        </authorList>
    </citation>
    <scope>NUCLEOTIDE SEQUENCE</scope>
    <source>
        <strain evidence="10">Brora</strain>
    </source>
</reference>
<feature type="compositionally biased region" description="Acidic residues" evidence="8">
    <location>
        <begin position="13"/>
        <end position="25"/>
    </location>
</feature>
<dbReference type="EnsemblMetazoa" id="SMAR011963-RA">
    <property type="protein sequence ID" value="SMAR011963-PA"/>
    <property type="gene ID" value="SMAR011963"/>
</dbReference>
<sequence length="331" mass="38065">MNVEMPVIKEDVNDSDGEDMDQDTLESEKSTNDDSVDTSAGSEDDSSEMDEVECERRRTECLVDMADLETQFSYLKEQERMTQVDTKLAEVRSGKAAEYIQPLEELKLNVLRKLKLNNIQNKFDAETLASRQNYESEKAILRDTIQSELEEKIRRLEEDKNNIDITSDLKNEQANHKKNRRKTDSTNPDKRKKPVTVSGPYIVYMLHDNDILEDWTAIRKALKASKRKCECKLNDEIQLIVCASVVKLNTYRSEENQYNARFADGKLLFEGQSFCKGHHIIIENKEDSPLLAHITAINTSEVVLKRHDGNRFKLSITDLQVGKYAVRHCPS</sequence>
<evidence type="ECO:0008006" key="11">
    <source>
        <dbReference type="Google" id="ProtNLM"/>
    </source>
</evidence>
<dbReference type="Gene3D" id="1.20.5.1500">
    <property type="match status" value="1"/>
</dbReference>
<dbReference type="STRING" id="126957.T1JDS8"/>
<feature type="region of interest" description="Disordered" evidence="8">
    <location>
        <begin position="166"/>
        <end position="194"/>
    </location>
</feature>
<feature type="region of interest" description="Disordered" evidence="8">
    <location>
        <begin position="1"/>
        <end position="54"/>
    </location>
</feature>
<evidence type="ECO:0000256" key="4">
    <source>
        <dbReference type="ARBA" id="ARBA00023163"/>
    </source>
</evidence>
<dbReference type="OMA" id="QDSIRCE"/>
<dbReference type="PhylomeDB" id="T1JDS8"/>
<feature type="compositionally biased region" description="Acidic residues" evidence="8">
    <location>
        <begin position="42"/>
        <end position="53"/>
    </location>
</feature>
<dbReference type="PANTHER" id="PTHR21964">
    <property type="entry name" value="BREAST CANCER METASTASIS-SUPPRESSOR 1"/>
    <property type="match status" value="1"/>
</dbReference>
<comment type="similarity">
    <text evidence="6">Belongs to the BRMS1 family.</text>
</comment>
<evidence type="ECO:0000256" key="2">
    <source>
        <dbReference type="ARBA" id="ARBA00022491"/>
    </source>
</evidence>
<evidence type="ECO:0000256" key="5">
    <source>
        <dbReference type="ARBA" id="ARBA00023242"/>
    </source>
</evidence>
<feature type="coiled-coil region" evidence="7">
    <location>
        <begin position="131"/>
        <end position="166"/>
    </location>
</feature>
<evidence type="ECO:0000256" key="1">
    <source>
        <dbReference type="ARBA" id="ARBA00004123"/>
    </source>
</evidence>
<dbReference type="Proteomes" id="UP000014500">
    <property type="component" value="Unassembled WGS sequence"/>
</dbReference>
<keyword evidence="10" id="KW-1185">Reference proteome</keyword>
<dbReference type="GO" id="GO:0010468">
    <property type="term" value="P:regulation of gene expression"/>
    <property type="evidence" value="ECO:0007669"/>
    <property type="project" value="UniProtKB-ARBA"/>
</dbReference>
<evidence type="ECO:0000313" key="9">
    <source>
        <dbReference type="EnsemblMetazoa" id="SMAR011963-PA"/>
    </source>
</evidence>
<evidence type="ECO:0000256" key="8">
    <source>
        <dbReference type="SAM" id="MobiDB-lite"/>
    </source>
</evidence>
<evidence type="ECO:0000256" key="7">
    <source>
        <dbReference type="SAM" id="Coils"/>
    </source>
</evidence>